<name>A0ABQ0C9B9_9PROT</name>
<accession>A0ABQ0C9B9</accession>
<reference evidence="1 2" key="1">
    <citation type="submission" date="2024-05" db="EMBL/GenBank/DDBJ databases">
        <authorList>
            <consortium name="Candidatus Magnetaquicoccaceae bacterium FCR-1 genome sequencing consortium"/>
            <person name="Shimoshige H."/>
            <person name="Shimamura S."/>
            <person name="Taoka A."/>
            <person name="Kobayashi H."/>
            <person name="Maekawa T."/>
        </authorList>
    </citation>
    <scope>NUCLEOTIDE SEQUENCE [LARGE SCALE GENOMIC DNA]</scope>
    <source>
        <strain evidence="1 2">FCR-1</strain>
    </source>
</reference>
<gene>
    <name evidence="1" type="ORF">SIID45300_01812</name>
</gene>
<proteinExistence type="predicted"/>
<keyword evidence="2" id="KW-1185">Reference proteome</keyword>
<evidence type="ECO:0000313" key="1">
    <source>
        <dbReference type="EMBL" id="GAB0057484.1"/>
    </source>
</evidence>
<comment type="caution">
    <text evidence="1">The sequence shown here is derived from an EMBL/GenBank/DDBJ whole genome shotgun (WGS) entry which is preliminary data.</text>
</comment>
<organism evidence="1 2">
    <name type="scientific">Candidatus Magnetaquiglobus chichijimensis</name>
    <dbReference type="NCBI Taxonomy" id="3141448"/>
    <lineage>
        <taxon>Bacteria</taxon>
        <taxon>Pseudomonadati</taxon>
        <taxon>Pseudomonadota</taxon>
        <taxon>Magnetococcia</taxon>
        <taxon>Magnetococcales</taxon>
        <taxon>Candidatus Magnetaquicoccaceae</taxon>
        <taxon>Candidatus Magnetaquiglobus</taxon>
    </lineage>
</organism>
<evidence type="ECO:0000313" key="2">
    <source>
        <dbReference type="Proteomes" id="UP001628193"/>
    </source>
</evidence>
<reference evidence="1 2" key="2">
    <citation type="submission" date="2024-09" db="EMBL/GenBank/DDBJ databases">
        <title>Draft genome sequence of Candidatus Magnetaquicoccaceae bacterium FCR-1.</title>
        <authorList>
            <person name="Shimoshige H."/>
            <person name="Shimamura S."/>
            <person name="Taoka A."/>
            <person name="Kobayashi H."/>
            <person name="Maekawa T."/>
        </authorList>
    </citation>
    <scope>NUCLEOTIDE SEQUENCE [LARGE SCALE GENOMIC DNA]</scope>
    <source>
        <strain evidence="1 2">FCR-1</strain>
    </source>
</reference>
<protein>
    <recommendedName>
        <fullName evidence="3">General secretion pathway protein N</fullName>
    </recommendedName>
</protein>
<evidence type="ECO:0008006" key="3">
    <source>
        <dbReference type="Google" id="ProtNLM"/>
    </source>
</evidence>
<dbReference type="EMBL" id="BAAFGK010000004">
    <property type="protein sequence ID" value="GAB0057484.1"/>
    <property type="molecule type" value="Genomic_DNA"/>
</dbReference>
<dbReference type="RefSeq" id="WP_420905181.1">
    <property type="nucleotide sequence ID" value="NZ_BAAFGK010000004.1"/>
</dbReference>
<dbReference type="Proteomes" id="UP001628193">
    <property type="component" value="Unassembled WGS sequence"/>
</dbReference>
<sequence>MSKRAILGVMLVLILSYGAGLALFMPPERLTGWSRALIGERMSWQKLSLGWDGIRFSKVRFTPPLFNPDRDIDSMRFHPSFLPLFSGRLGAGYEIGMAFGRLEGEGSWNGHQGRLEWRLHLEELGKLAGLWLGPLGAELHGKGLGSGWMNASTDEPHTLESGEGEIQLQGVVAFGAKIEPLNLSTKVKEPNLVEIALAGKGDVAVSGKITARFLPADPRAGPLHGEIQIQPVKTNLPGLAGQLLARGQPVRLLLSGTLANPQWRMP</sequence>